<protein>
    <recommendedName>
        <fullName evidence="4">Cell envelope integrity protein TolA</fullName>
    </recommendedName>
</protein>
<accession>A0ABU0JJH4</accession>
<evidence type="ECO:0000313" key="3">
    <source>
        <dbReference type="Proteomes" id="UP001242480"/>
    </source>
</evidence>
<keyword evidence="1" id="KW-0732">Signal</keyword>
<evidence type="ECO:0000313" key="2">
    <source>
        <dbReference type="EMBL" id="MDQ0474441.1"/>
    </source>
</evidence>
<feature type="chain" id="PRO_5047414413" description="Cell envelope integrity protein TolA" evidence="1">
    <location>
        <begin position="27"/>
        <end position="141"/>
    </location>
</feature>
<gene>
    <name evidence="2" type="ORF">QO011_007482</name>
</gene>
<organism evidence="2 3">
    <name type="scientific">Labrys wisconsinensis</name>
    <dbReference type="NCBI Taxonomy" id="425677"/>
    <lineage>
        <taxon>Bacteria</taxon>
        <taxon>Pseudomonadati</taxon>
        <taxon>Pseudomonadota</taxon>
        <taxon>Alphaproteobacteria</taxon>
        <taxon>Hyphomicrobiales</taxon>
        <taxon>Xanthobacteraceae</taxon>
        <taxon>Labrys</taxon>
    </lineage>
</organism>
<sequence>MAPVVTTRKPARRWRLFGMAVTAAMAAAALLGCQEGASFPMGPRDRPEIAAAIRRHVVRCWNPPHATGAYRVLLAVDLNRDGMLAGKPQVLQYPATPDGPALAKAAVNAVERCVTAEDPLKLPPDLYASWKAIEITFDPHV</sequence>
<dbReference type="Gene3D" id="3.30.1150.10">
    <property type="match status" value="1"/>
</dbReference>
<dbReference type="RefSeq" id="WP_307284068.1">
    <property type="nucleotide sequence ID" value="NZ_JAUSVX010000023.1"/>
</dbReference>
<keyword evidence="3" id="KW-1185">Reference proteome</keyword>
<evidence type="ECO:0008006" key="4">
    <source>
        <dbReference type="Google" id="ProtNLM"/>
    </source>
</evidence>
<comment type="caution">
    <text evidence="2">The sequence shown here is derived from an EMBL/GenBank/DDBJ whole genome shotgun (WGS) entry which is preliminary data.</text>
</comment>
<dbReference type="SUPFAM" id="SSF74653">
    <property type="entry name" value="TolA/TonB C-terminal domain"/>
    <property type="match status" value="1"/>
</dbReference>
<evidence type="ECO:0000256" key="1">
    <source>
        <dbReference type="SAM" id="SignalP"/>
    </source>
</evidence>
<feature type="signal peptide" evidence="1">
    <location>
        <begin position="1"/>
        <end position="26"/>
    </location>
</feature>
<dbReference type="EMBL" id="JAUSVX010000023">
    <property type="protein sequence ID" value="MDQ0474441.1"/>
    <property type="molecule type" value="Genomic_DNA"/>
</dbReference>
<proteinExistence type="predicted"/>
<name>A0ABU0JJH4_9HYPH</name>
<dbReference type="Proteomes" id="UP001242480">
    <property type="component" value="Unassembled WGS sequence"/>
</dbReference>
<reference evidence="2 3" key="1">
    <citation type="submission" date="2023-07" db="EMBL/GenBank/DDBJ databases">
        <title>Genomic Encyclopedia of Type Strains, Phase IV (KMG-IV): sequencing the most valuable type-strain genomes for metagenomic binning, comparative biology and taxonomic classification.</title>
        <authorList>
            <person name="Goeker M."/>
        </authorList>
    </citation>
    <scope>NUCLEOTIDE SEQUENCE [LARGE SCALE GENOMIC DNA]</scope>
    <source>
        <strain evidence="2 3">DSM 19619</strain>
    </source>
</reference>